<dbReference type="EMBL" id="VYQA01000007">
    <property type="protein sequence ID" value="KAA9029837.1"/>
    <property type="molecule type" value="Genomic_DNA"/>
</dbReference>
<dbReference type="Proteomes" id="UP000326364">
    <property type="component" value="Unassembled WGS sequence"/>
</dbReference>
<dbReference type="PROSITE" id="PS51257">
    <property type="entry name" value="PROKAR_LIPOPROTEIN"/>
    <property type="match status" value="1"/>
</dbReference>
<evidence type="ECO:0000313" key="3">
    <source>
        <dbReference type="Proteomes" id="UP000325933"/>
    </source>
</evidence>
<dbReference type="EMBL" id="VYQB01000007">
    <property type="protein sequence ID" value="KAA9016858.1"/>
    <property type="molecule type" value="Genomic_DNA"/>
</dbReference>
<proteinExistence type="predicted"/>
<keyword evidence="4" id="KW-1185">Reference proteome</keyword>
<comment type="caution">
    <text evidence="2">The sequence shown here is derived from an EMBL/GenBank/DDBJ whole genome shotgun (WGS) entry which is preliminary data.</text>
</comment>
<evidence type="ECO:0000313" key="2">
    <source>
        <dbReference type="EMBL" id="KAA9029837.1"/>
    </source>
</evidence>
<dbReference type="AlphaFoldDB" id="A0A5J5I6S9"/>
<dbReference type="RefSeq" id="WP_150425769.1">
    <property type="nucleotide sequence ID" value="NZ_VYQA01000007.1"/>
</dbReference>
<sequence>MKNPALAALIPLVLLAGCGRTEKVADMPSQEELANAANAAAANAIANAQADEVENRNYVNQTRGFSVTFPEGWTIDKDASNADGAVYQDPGAGADVRVFWQKNDNDQTLQQIVEAVSSGAEGVDGDFIGENEYRGTANDGEGNNVALRLLKQADGSIVTATFVYPEMLSEQYQGIAEQALASLRAFAPKAEAAASAPAANAAAPAAKKPAN</sequence>
<protein>
    <submittedName>
        <fullName evidence="2">Uncharacterized protein</fullName>
    </submittedName>
</protein>
<accession>A0A5J5I6S9</accession>
<gene>
    <name evidence="2" type="ORF">F4U95_11505</name>
    <name evidence="1" type="ORF">F4U96_11560</name>
</gene>
<reference evidence="3 4" key="1">
    <citation type="submission" date="2019-09" db="EMBL/GenBank/DDBJ databases">
        <authorList>
            <person name="Feng G."/>
        </authorList>
    </citation>
    <scope>NUCLEOTIDE SEQUENCE [LARGE SCALE GENOMIC DNA]</scope>
    <source>
        <strain evidence="2 3">KACC 19283</strain>
        <strain evidence="1 4">KACC 19284</strain>
    </source>
</reference>
<evidence type="ECO:0000313" key="4">
    <source>
        <dbReference type="Proteomes" id="UP000326364"/>
    </source>
</evidence>
<evidence type="ECO:0000313" key="1">
    <source>
        <dbReference type="EMBL" id="KAA9016858.1"/>
    </source>
</evidence>
<organism evidence="2 3">
    <name type="scientific">Sphingobium limneticum</name>
    <dbReference type="NCBI Taxonomy" id="1007511"/>
    <lineage>
        <taxon>Bacteria</taxon>
        <taxon>Pseudomonadati</taxon>
        <taxon>Pseudomonadota</taxon>
        <taxon>Alphaproteobacteria</taxon>
        <taxon>Sphingomonadales</taxon>
        <taxon>Sphingomonadaceae</taxon>
        <taxon>Sphingobium</taxon>
    </lineage>
</organism>
<name>A0A5J5I6S9_9SPHN</name>
<dbReference type="Proteomes" id="UP000325933">
    <property type="component" value="Unassembled WGS sequence"/>
</dbReference>